<evidence type="ECO:0000313" key="5">
    <source>
        <dbReference type="Proteomes" id="UP000719500"/>
    </source>
</evidence>
<name>A0ABS2FR36_9FIRM</name>
<feature type="transmembrane region" description="Helical" evidence="2">
    <location>
        <begin position="93"/>
        <end position="118"/>
    </location>
</feature>
<dbReference type="Gene3D" id="1.10.260.40">
    <property type="entry name" value="lambda repressor-like DNA-binding domains"/>
    <property type="match status" value="1"/>
</dbReference>
<evidence type="ECO:0000313" key="4">
    <source>
        <dbReference type="EMBL" id="MBM6850067.1"/>
    </source>
</evidence>
<dbReference type="CDD" id="cd00093">
    <property type="entry name" value="HTH_XRE"/>
    <property type="match status" value="1"/>
</dbReference>
<evidence type="ECO:0000256" key="1">
    <source>
        <dbReference type="ARBA" id="ARBA00023125"/>
    </source>
</evidence>
<dbReference type="Proteomes" id="UP000719500">
    <property type="component" value="Unassembled WGS sequence"/>
</dbReference>
<dbReference type="Pfam" id="PF01381">
    <property type="entry name" value="HTH_3"/>
    <property type="match status" value="1"/>
</dbReference>
<proteinExistence type="predicted"/>
<feature type="transmembrane region" description="Helical" evidence="2">
    <location>
        <begin position="149"/>
        <end position="170"/>
    </location>
</feature>
<keyword evidence="1" id="KW-0238">DNA-binding</keyword>
<accession>A0ABS2FR36</accession>
<feature type="transmembrane region" description="Helical" evidence="2">
    <location>
        <begin position="208"/>
        <end position="225"/>
    </location>
</feature>
<keyword evidence="2" id="KW-0812">Transmembrane</keyword>
<protein>
    <submittedName>
        <fullName evidence="4">Helix-turn-helix transcriptional regulator</fullName>
    </submittedName>
</protein>
<organism evidence="4 5">
    <name type="scientific">Oscillibacter valericigenes</name>
    <dbReference type="NCBI Taxonomy" id="351091"/>
    <lineage>
        <taxon>Bacteria</taxon>
        <taxon>Bacillati</taxon>
        <taxon>Bacillota</taxon>
        <taxon>Clostridia</taxon>
        <taxon>Eubacteriales</taxon>
        <taxon>Oscillospiraceae</taxon>
        <taxon>Oscillibacter</taxon>
    </lineage>
</organism>
<keyword evidence="5" id="KW-1185">Reference proteome</keyword>
<feature type="transmembrane region" description="Helical" evidence="2">
    <location>
        <begin position="245"/>
        <end position="262"/>
    </location>
</feature>
<dbReference type="SUPFAM" id="SSF47413">
    <property type="entry name" value="lambda repressor-like DNA-binding domains"/>
    <property type="match status" value="1"/>
</dbReference>
<feature type="domain" description="HTH cro/C1-type" evidence="3">
    <location>
        <begin position="7"/>
        <end position="61"/>
    </location>
</feature>
<gene>
    <name evidence="4" type="ORF">H9X91_01275</name>
</gene>
<reference evidence="4 5" key="1">
    <citation type="journal article" date="2021" name="Sci. Rep.">
        <title>The distribution of antibiotic resistance genes in chicken gut microbiota commensals.</title>
        <authorList>
            <person name="Juricova H."/>
            <person name="Matiasovicova J."/>
            <person name="Kubasova T."/>
            <person name="Cejkova D."/>
            <person name="Rychlik I."/>
        </authorList>
    </citation>
    <scope>NUCLEOTIDE SEQUENCE [LARGE SCALE GENOMIC DNA]</scope>
    <source>
        <strain evidence="4 5">An411</strain>
    </source>
</reference>
<dbReference type="InterPro" id="IPR001387">
    <property type="entry name" value="Cro/C1-type_HTH"/>
</dbReference>
<keyword evidence="2" id="KW-0472">Membrane</keyword>
<evidence type="ECO:0000256" key="2">
    <source>
        <dbReference type="SAM" id="Phobius"/>
    </source>
</evidence>
<dbReference type="PANTHER" id="PTHR46558:SF13">
    <property type="entry name" value="HTH-TYPE TRANSCRIPTIONAL REGULATOR IMMR"/>
    <property type="match status" value="1"/>
</dbReference>
<feature type="transmembrane region" description="Helical" evidence="2">
    <location>
        <begin position="268"/>
        <end position="288"/>
    </location>
</feature>
<feature type="transmembrane region" description="Helical" evidence="2">
    <location>
        <begin position="182"/>
        <end position="202"/>
    </location>
</feature>
<dbReference type="RefSeq" id="WP_204801719.1">
    <property type="nucleotide sequence ID" value="NZ_JACSNX010000001.1"/>
</dbReference>
<keyword evidence="2" id="KW-1133">Transmembrane helix</keyword>
<dbReference type="PANTHER" id="PTHR46558">
    <property type="entry name" value="TRACRIPTIONAL REGULATORY PROTEIN-RELATED-RELATED"/>
    <property type="match status" value="1"/>
</dbReference>
<dbReference type="EMBL" id="JACSNX010000001">
    <property type="protein sequence ID" value="MBM6850067.1"/>
    <property type="molecule type" value="Genomic_DNA"/>
</dbReference>
<evidence type="ECO:0000259" key="3">
    <source>
        <dbReference type="PROSITE" id="PS50943"/>
    </source>
</evidence>
<dbReference type="InterPro" id="IPR010982">
    <property type="entry name" value="Lambda_DNA-bd_dom_sf"/>
</dbReference>
<sequence>MTFGEKLTRLRKREGLSQEALAERLGVSRQAVSRWEQSAALPDAAKLLPCAKLFSVNVEWLLDDARGWEDQARVPETAVQGAAAPATHRDRPWYIAGGIVTGAGVLGLVAMGILSAVFPAVVSEAPVGVEWVHVYTGLTGFLKMHGVEWLFALWAAVGLAGLWLLAQPSIRKGNQKNSRFSPWYAAGIAVALYGVGQTAWYVQQGKMRDLPLLALFLAAAVWCTARQFWRLGGEPDEARRRQERLLTLLYTAAQGVILLLTAEAGFGLAALVLHIGVYFLCVGVMTGWRPGGRKS</sequence>
<comment type="caution">
    <text evidence="4">The sequence shown here is derived from an EMBL/GenBank/DDBJ whole genome shotgun (WGS) entry which is preliminary data.</text>
</comment>
<dbReference type="SMART" id="SM00530">
    <property type="entry name" value="HTH_XRE"/>
    <property type="match status" value="1"/>
</dbReference>
<dbReference type="PROSITE" id="PS50943">
    <property type="entry name" value="HTH_CROC1"/>
    <property type="match status" value="1"/>
</dbReference>